<dbReference type="SMART" id="SM00651">
    <property type="entry name" value="Sm"/>
    <property type="match status" value="1"/>
</dbReference>
<dbReference type="InterPro" id="IPR010920">
    <property type="entry name" value="LSM_dom_sf"/>
</dbReference>
<feature type="region of interest" description="Disordered" evidence="9">
    <location>
        <begin position="109"/>
        <end position="129"/>
    </location>
</feature>
<keyword evidence="3 8" id="KW-0963">Cytoplasm</keyword>
<sequence length="129" mass="13949">MSVTKGVGIPVKLLHEAEGHIVTLELKTGETFRGMLKNSEDNWNCQLENVTATARDGRVTHLAKAFIRGSKVRYVIAPDMLKNAPIFKRIDPKSRGKFVIGRGGTINVSSGGRGRGRGRGRGGFGRGGF</sequence>
<comment type="function">
    <text evidence="8">Core component of the spliceosomal U1, U2, U4 and U5 small nuclear ribonucleoproteins (snRNPs), the building blocks of the spliceosome.</text>
</comment>
<dbReference type="GO" id="GO:0000387">
    <property type="term" value="P:spliceosomal snRNP assembly"/>
    <property type="evidence" value="ECO:0007669"/>
    <property type="project" value="UniProtKB-UniRule"/>
</dbReference>
<dbReference type="AlphaFoldDB" id="A0A5B8MRD6"/>
<evidence type="ECO:0000256" key="4">
    <source>
        <dbReference type="ARBA" id="ARBA00022664"/>
    </source>
</evidence>
<dbReference type="GO" id="GO:0005681">
    <property type="term" value="C:spliceosomal complex"/>
    <property type="evidence" value="ECO:0007669"/>
    <property type="project" value="InterPro"/>
</dbReference>
<dbReference type="CDD" id="cd01721">
    <property type="entry name" value="Sm_D3"/>
    <property type="match status" value="1"/>
</dbReference>
<keyword evidence="5 8" id="KW-0508">mRNA splicing</keyword>
<accession>A0A5B8MRD6</accession>
<reference evidence="11 12" key="1">
    <citation type="submission" date="2018-07" db="EMBL/GenBank/DDBJ databases">
        <title>The complete nuclear genome of the prasinophyte Chloropicon primus (CCMP1205).</title>
        <authorList>
            <person name="Pombert J.-F."/>
            <person name="Otis C."/>
            <person name="Turmel M."/>
            <person name="Lemieux C."/>
        </authorList>
    </citation>
    <scope>NUCLEOTIDE SEQUENCE [LARGE SCALE GENOMIC DNA]</scope>
    <source>
        <strain evidence="11 12">CCMP1205</strain>
    </source>
</reference>
<dbReference type="InterPro" id="IPR047575">
    <property type="entry name" value="Sm"/>
</dbReference>
<evidence type="ECO:0000256" key="9">
    <source>
        <dbReference type="SAM" id="MobiDB-lite"/>
    </source>
</evidence>
<name>A0A5B8MRD6_9CHLO</name>
<dbReference type="GO" id="GO:0005829">
    <property type="term" value="C:cytosol"/>
    <property type="evidence" value="ECO:0007669"/>
    <property type="project" value="UniProtKB-SubCell"/>
</dbReference>
<dbReference type="InterPro" id="IPR034099">
    <property type="entry name" value="SmD3"/>
</dbReference>
<protein>
    <recommendedName>
        <fullName evidence="8">Small nuclear ribonucleoprotein Sm D3</fullName>
        <shortName evidence="8">Sm-D3</shortName>
    </recommendedName>
    <alternativeName>
        <fullName evidence="8">snRNP core protein D3</fullName>
    </alternativeName>
</protein>
<comment type="similarity">
    <text evidence="2 8">Belongs to the snRNP core protein family.</text>
</comment>
<dbReference type="STRING" id="1764295.A0A5B8MRD6"/>
<keyword evidence="6 8" id="KW-0539">Nucleus</keyword>
<dbReference type="InterPro" id="IPR027141">
    <property type="entry name" value="LSm4/Sm_D1/D3"/>
</dbReference>
<gene>
    <name evidence="11" type="ORF">A3770_09p55640</name>
</gene>
<dbReference type="InterPro" id="IPR001163">
    <property type="entry name" value="Sm_dom_euk/arc"/>
</dbReference>
<dbReference type="FunFam" id="2.30.30.100:FF:000002">
    <property type="entry name" value="Small nuclear ribonucleoprotein Sm D3"/>
    <property type="match status" value="1"/>
</dbReference>
<dbReference type="PROSITE" id="PS52002">
    <property type="entry name" value="SM"/>
    <property type="match status" value="1"/>
</dbReference>
<dbReference type="Proteomes" id="UP000316726">
    <property type="component" value="Chromosome 9"/>
</dbReference>
<evidence type="ECO:0000256" key="1">
    <source>
        <dbReference type="ARBA" id="ARBA00004123"/>
    </source>
</evidence>
<evidence type="ECO:0000256" key="7">
    <source>
        <dbReference type="ARBA" id="ARBA00023274"/>
    </source>
</evidence>
<dbReference type="PANTHER" id="PTHR23338">
    <property type="entry name" value="SMALL NUCLEAR RIBONUCLEOPROTEIN SM"/>
    <property type="match status" value="1"/>
</dbReference>
<evidence type="ECO:0000259" key="10">
    <source>
        <dbReference type="PROSITE" id="PS52002"/>
    </source>
</evidence>
<dbReference type="Gene3D" id="2.30.30.100">
    <property type="match status" value="1"/>
</dbReference>
<dbReference type="GO" id="GO:0003723">
    <property type="term" value="F:RNA binding"/>
    <property type="evidence" value="ECO:0007669"/>
    <property type="project" value="InterPro"/>
</dbReference>
<evidence type="ECO:0000313" key="12">
    <source>
        <dbReference type="Proteomes" id="UP000316726"/>
    </source>
</evidence>
<dbReference type="SUPFAM" id="SSF50182">
    <property type="entry name" value="Sm-like ribonucleoproteins"/>
    <property type="match status" value="1"/>
</dbReference>
<evidence type="ECO:0000256" key="2">
    <source>
        <dbReference type="ARBA" id="ARBA00008146"/>
    </source>
</evidence>
<evidence type="ECO:0000256" key="8">
    <source>
        <dbReference type="RuleBase" id="RU365050"/>
    </source>
</evidence>
<evidence type="ECO:0000256" key="3">
    <source>
        <dbReference type="ARBA" id="ARBA00022490"/>
    </source>
</evidence>
<dbReference type="OrthoDB" id="6425924at2759"/>
<evidence type="ECO:0000313" key="11">
    <source>
        <dbReference type="EMBL" id="QDZ23046.1"/>
    </source>
</evidence>
<keyword evidence="7 8" id="KW-0687">Ribonucleoprotein</keyword>
<organism evidence="11 12">
    <name type="scientific">Chloropicon primus</name>
    <dbReference type="NCBI Taxonomy" id="1764295"/>
    <lineage>
        <taxon>Eukaryota</taxon>
        <taxon>Viridiplantae</taxon>
        <taxon>Chlorophyta</taxon>
        <taxon>Chloropicophyceae</taxon>
        <taxon>Chloropicales</taxon>
        <taxon>Chloropicaceae</taxon>
        <taxon>Chloropicon</taxon>
    </lineage>
</organism>
<feature type="domain" description="Sm" evidence="10">
    <location>
        <begin position="9"/>
        <end position="81"/>
    </location>
</feature>
<proteinExistence type="inferred from homology"/>
<keyword evidence="12" id="KW-1185">Reference proteome</keyword>
<dbReference type="Pfam" id="PF01423">
    <property type="entry name" value="LSM"/>
    <property type="match status" value="1"/>
</dbReference>
<evidence type="ECO:0000256" key="6">
    <source>
        <dbReference type="ARBA" id="ARBA00023242"/>
    </source>
</evidence>
<evidence type="ECO:0000256" key="5">
    <source>
        <dbReference type="ARBA" id="ARBA00023187"/>
    </source>
</evidence>
<keyword evidence="4 8" id="KW-0507">mRNA processing</keyword>
<comment type="subcellular location">
    <subcellularLocation>
        <location evidence="8">Cytoplasm</location>
        <location evidence="8">Cytosol</location>
    </subcellularLocation>
    <subcellularLocation>
        <location evidence="1 8">Nucleus</location>
    </subcellularLocation>
    <text evidence="8">SMN-mediated assembly into core snRNPs occurs in the cytosol before SMN-mediated transport to the nucleus to be included in spliceosomes.</text>
</comment>
<dbReference type="EMBL" id="CP031042">
    <property type="protein sequence ID" value="QDZ23046.1"/>
    <property type="molecule type" value="Genomic_DNA"/>
</dbReference>